<dbReference type="EMBL" id="CP017558">
    <property type="protein sequence ID" value="AOW07011.1"/>
    <property type="molecule type" value="Genomic_DNA"/>
</dbReference>
<protein>
    <submittedName>
        <fullName evidence="2">Uncharacterized protein</fullName>
    </submittedName>
</protein>
<name>A0A1D8NMZ0_YARLL</name>
<dbReference type="VEuPathDB" id="FungiDB:YALI1_F15466g"/>
<feature type="region of interest" description="Disordered" evidence="1">
    <location>
        <begin position="1"/>
        <end position="38"/>
    </location>
</feature>
<dbReference type="Proteomes" id="UP000182444">
    <property type="component" value="Chromosome 1F"/>
</dbReference>
<evidence type="ECO:0000313" key="2">
    <source>
        <dbReference type="EMBL" id="AOW07011.1"/>
    </source>
</evidence>
<gene>
    <name evidence="2" type="ORF">YALI1_F15466g</name>
</gene>
<dbReference type="GeneID" id="94583922"/>
<sequence length="225" mass="25841">MMWIFPRASNAPEYERANQDNEGQPPNHRARQAEQRRVTGACTYRPRPRTVGISPQSFENGDKSEFKPVRVALTHQGIQAKVDDQFEPANEARERPLSDLITDLLNRLDISCNCGGSYSIVETSKQFCGARSPQERLTALLTWFSLTWNRVIILFDKYQCCYLRHSTCELVYPFQITSVVPWLFQTGFVSNINKTSTNNFNQSTKHQLTIPAYQQNTNQQCRSVN</sequence>
<accession>A0A1D8NMZ0</accession>
<dbReference type="RefSeq" id="XP_068139437.1">
    <property type="nucleotide sequence ID" value="XM_068283336.1"/>
</dbReference>
<proteinExistence type="predicted"/>
<reference evidence="2 3" key="1">
    <citation type="journal article" date="2016" name="PLoS ONE">
        <title>Sequence Assembly of Yarrowia lipolytica Strain W29/CLIB89 Shows Transposable Element Diversity.</title>
        <authorList>
            <person name="Magnan C."/>
            <person name="Yu J."/>
            <person name="Chang I."/>
            <person name="Jahn E."/>
            <person name="Kanomata Y."/>
            <person name="Wu J."/>
            <person name="Zeller M."/>
            <person name="Oakes M."/>
            <person name="Baldi P."/>
            <person name="Sandmeyer S."/>
        </authorList>
    </citation>
    <scope>NUCLEOTIDE SEQUENCE [LARGE SCALE GENOMIC DNA]</scope>
    <source>
        <strain evidence="3">CLIB89(W29)</strain>
    </source>
</reference>
<evidence type="ECO:0000256" key="1">
    <source>
        <dbReference type="SAM" id="MobiDB-lite"/>
    </source>
</evidence>
<evidence type="ECO:0000313" key="3">
    <source>
        <dbReference type="Proteomes" id="UP000182444"/>
    </source>
</evidence>
<organism evidence="2 3">
    <name type="scientific">Yarrowia lipolytica</name>
    <name type="common">Candida lipolytica</name>
    <dbReference type="NCBI Taxonomy" id="4952"/>
    <lineage>
        <taxon>Eukaryota</taxon>
        <taxon>Fungi</taxon>
        <taxon>Dikarya</taxon>
        <taxon>Ascomycota</taxon>
        <taxon>Saccharomycotina</taxon>
        <taxon>Dipodascomycetes</taxon>
        <taxon>Dipodascales</taxon>
        <taxon>Dipodascales incertae sedis</taxon>
        <taxon>Yarrowia</taxon>
    </lineage>
</organism>
<dbReference type="AlphaFoldDB" id="A0A1D8NMZ0"/>